<dbReference type="EMBL" id="JADEXP010000185">
    <property type="protein sequence ID" value="MBE9068627.1"/>
    <property type="molecule type" value="Genomic_DNA"/>
</dbReference>
<comment type="caution">
    <text evidence="1">The sequence shown here is derived from an EMBL/GenBank/DDBJ whole genome shotgun (WGS) entry which is preliminary data.</text>
</comment>
<organism evidence="1 2">
    <name type="scientific">Leptolyngbya cf. ectocarpi LEGE 11479</name>
    <dbReference type="NCBI Taxonomy" id="1828722"/>
    <lineage>
        <taxon>Bacteria</taxon>
        <taxon>Bacillati</taxon>
        <taxon>Cyanobacteriota</taxon>
        <taxon>Cyanophyceae</taxon>
        <taxon>Leptolyngbyales</taxon>
        <taxon>Leptolyngbyaceae</taxon>
        <taxon>Leptolyngbya group</taxon>
        <taxon>Leptolyngbya</taxon>
    </lineage>
</organism>
<accession>A0A928ZW74</accession>
<proteinExistence type="predicted"/>
<gene>
    <name evidence="1" type="ORF">IQ260_18440</name>
</gene>
<evidence type="ECO:0000313" key="1">
    <source>
        <dbReference type="EMBL" id="MBE9068627.1"/>
    </source>
</evidence>
<reference evidence="1" key="1">
    <citation type="submission" date="2020-10" db="EMBL/GenBank/DDBJ databases">
        <authorList>
            <person name="Castelo-Branco R."/>
            <person name="Eusebio N."/>
            <person name="Adriana R."/>
            <person name="Vieira A."/>
            <person name="Brugerolle De Fraissinette N."/>
            <person name="Rezende De Castro R."/>
            <person name="Schneider M.P."/>
            <person name="Vasconcelos V."/>
            <person name="Leao P.N."/>
        </authorList>
    </citation>
    <scope>NUCLEOTIDE SEQUENCE</scope>
    <source>
        <strain evidence="1">LEGE 11479</strain>
    </source>
</reference>
<name>A0A928ZW74_LEPEC</name>
<dbReference type="Proteomes" id="UP000615026">
    <property type="component" value="Unassembled WGS sequence"/>
</dbReference>
<protein>
    <submittedName>
        <fullName evidence="1">Uncharacterized protein</fullName>
    </submittedName>
</protein>
<sequence length="77" mass="8570">MPAPAVLPAIPVTSSPFQPDKVRHLVFGTLPALRFTIKDLHMRGYAEPNDWSQPLPTGRPSEVMAILTKRIEEPQIP</sequence>
<keyword evidence="2" id="KW-1185">Reference proteome</keyword>
<evidence type="ECO:0000313" key="2">
    <source>
        <dbReference type="Proteomes" id="UP000615026"/>
    </source>
</evidence>
<dbReference type="AlphaFoldDB" id="A0A928ZW74"/>